<proteinExistence type="predicted"/>
<organism evidence="3 4">
    <name type="scientific">Alicyclobacillus sacchari</name>
    <dbReference type="NCBI Taxonomy" id="392010"/>
    <lineage>
        <taxon>Bacteria</taxon>
        <taxon>Bacillati</taxon>
        <taxon>Bacillota</taxon>
        <taxon>Bacilli</taxon>
        <taxon>Bacillales</taxon>
        <taxon>Alicyclobacillaceae</taxon>
        <taxon>Alicyclobacillus</taxon>
    </lineage>
</organism>
<dbReference type="InterPro" id="IPR023881">
    <property type="entry name" value="Thiol_BshA"/>
</dbReference>
<evidence type="ECO:0000259" key="1">
    <source>
        <dbReference type="Pfam" id="PF00534"/>
    </source>
</evidence>
<evidence type="ECO:0000313" key="3">
    <source>
        <dbReference type="EMBL" id="TDY50703.1"/>
    </source>
</evidence>
<dbReference type="SUPFAM" id="SSF53756">
    <property type="entry name" value="UDP-Glycosyltransferase/glycogen phosphorylase"/>
    <property type="match status" value="1"/>
</dbReference>
<dbReference type="InterPro" id="IPR050194">
    <property type="entry name" value="Glycosyltransferase_grp1"/>
</dbReference>
<dbReference type="NCBIfam" id="TIGR03999">
    <property type="entry name" value="thiol_BshA"/>
    <property type="match status" value="1"/>
</dbReference>
<dbReference type="PANTHER" id="PTHR45947">
    <property type="entry name" value="SULFOQUINOVOSYL TRANSFERASE SQD2"/>
    <property type="match status" value="1"/>
</dbReference>
<reference evidence="3 4" key="1">
    <citation type="submission" date="2019-03" db="EMBL/GenBank/DDBJ databases">
        <title>Genomic Encyclopedia of Type Strains, Phase IV (KMG-IV): sequencing the most valuable type-strain genomes for metagenomic binning, comparative biology and taxonomic classification.</title>
        <authorList>
            <person name="Goeker M."/>
        </authorList>
    </citation>
    <scope>NUCLEOTIDE SEQUENCE [LARGE SCALE GENOMIC DNA]</scope>
    <source>
        <strain evidence="3 4">DSM 17974</strain>
    </source>
</reference>
<dbReference type="Gene3D" id="3.40.50.2000">
    <property type="entry name" value="Glycogen Phosphorylase B"/>
    <property type="match status" value="2"/>
</dbReference>
<dbReference type="Pfam" id="PF13439">
    <property type="entry name" value="Glyco_transf_4"/>
    <property type="match status" value="1"/>
</dbReference>
<dbReference type="GO" id="GO:0071793">
    <property type="term" value="P:bacillithiol biosynthetic process"/>
    <property type="evidence" value="ECO:0007669"/>
    <property type="project" value="InterPro"/>
</dbReference>
<dbReference type="Pfam" id="PF00534">
    <property type="entry name" value="Glycos_transf_1"/>
    <property type="match status" value="1"/>
</dbReference>
<dbReference type="InterPro" id="IPR001296">
    <property type="entry name" value="Glyco_trans_1"/>
</dbReference>
<gene>
    <name evidence="3" type="ORF">C7445_102263</name>
</gene>
<dbReference type="Proteomes" id="UP000294581">
    <property type="component" value="Unassembled WGS sequence"/>
</dbReference>
<dbReference type="PANTHER" id="PTHR45947:SF14">
    <property type="entry name" value="SLL1723 PROTEIN"/>
    <property type="match status" value="1"/>
</dbReference>
<dbReference type="GO" id="GO:0016757">
    <property type="term" value="F:glycosyltransferase activity"/>
    <property type="evidence" value="ECO:0007669"/>
    <property type="project" value="InterPro"/>
</dbReference>
<protein>
    <submittedName>
        <fullName evidence="3">N-acetyl-alpha-D-glucosaminyl L-malate synthase BshA</fullName>
    </submittedName>
</protein>
<dbReference type="InterPro" id="IPR028098">
    <property type="entry name" value="Glyco_trans_4-like_N"/>
</dbReference>
<feature type="domain" description="Glycosyltransferase subfamily 4-like N-terminal" evidence="2">
    <location>
        <begin position="11"/>
        <end position="176"/>
    </location>
</feature>
<name>A0A4R8LSR2_9BACL</name>
<dbReference type="EMBL" id="SORF01000002">
    <property type="protein sequence ID" value="TDY50703.1"/>
    <property type="molecule type" value="Genomic_DNA"/>
</dbReference>
<dbReference type="AlphaFoldDB" id="A0A4R8LSR2"/>
<evidence type="ECO:0000259" key="2">
    <source>
        <dbReference type="Pfam" id="PF13439"/>
    </source>
</evidence>
<comment type="caution">
    <text evidence="3">The sequence shown here is derived from an EMBL/GenBank/DDBJ whole genome shotgun (WGS) entry which is preliminary data.</text>
</comment>
<accession>A0A4R8LSR2</accession>
<evidence type="ECO:0000313" key="4">
    <source>
        <dbReference type="Proteomes" id="UP000294581"/>
    </source>
</evidence>
<feature type="domain" description="Glycosyl transferase family 1" evidence="1">
    <location>
        <begin position="189"/>
        <end position="348"/>
    </location>
</feature>
<dbReference type="RefSeq" id="WP_134158628.1">
    <property type="nucleotide sequence ID" value="NZ_BSUS01000001.1"/>
</dbReference>
<dbReference type="OrthoDB" id="9810929at2"/>
<sequence length="372" mass="40811">MRIGISCYPTVGGSGAVATELGKALAKRGHEVHFIVTDIPFRLGTFVEHVYIHQMDTVTYPVLRTPPYDFSLAALMARVIDEYRLDVLHAHYALPFAVCAHLAQEMANHPVKVVTTLHGTDVTVLAQDTSLKQVIKLGIERSDAVTAVSESLIGQTRELFETTKAIRCVYNFIDPEVFQPKCGQSVRRSLARPGERVLLHISNFRPVKRIQDVIDVFARVQAQVPARLVLVGEGPESNEARGQVERLNLGDKVDFLGRQDEVAPLVAAADLLLLPSSKESFGLVALEAMACQIPVIGTFAGGIPEVVLHGQTGFLSAVGDVDEMAANAVHLLTDGNLYQQFAEAARRRAIEHFHIADKVAEYEHLYREVCSS</sequence>
<keyword evidence="4" id="KW-1185">Reference proteome</keyword>